<evidence type="ECO:0000256" key="14">
    <source>
        <dbReference type="SAM" id="MobiDB-lite"/>
    </source>
</evidence>
<dbReference type="Gene3D" id="2.130.10.10">
    <property type="entry name" value="YVTN repeat-like/Quinoprotein amine dehydrogenase"/>
    <property type="match status" value="2"/>
</dbReference>
<name>A0A813C1L4_9DINO</name>
<evidence type="ECO:0000256" key="5">
    <source>
        <dbReference type="ARBA" id="ARBA00022574"/>
    </source>
</evidence>
<feature type="repeat" description="WD" evidence="13">
    <location>
        <begin position="828"/>
        <end position="869"/>
    </location>
</feature>
<gene>
    <name evidence="19" type="primary">Dcaf13</name>
    <name evidence="19" type="ORF">SNEC2469_LOCUS33069</name>
</gene>
<dbReference type="PANTHER" id="PTHR22851">
    <property type="entry name" value="U3 SMALL NUCLEOLAR RNA U3 SNORNA ASSOCIATED PROTEIN"/>
    <property type="match status" value="1"/>
</dbReference>
<dbReference type="InterPro" id="IPR007287">
    <property type="entry name" value="Sof1"/>
</dbReference>
<dbReference type="GO" id="GO:0032040">
    <property type="term" value="C:small-subunit processome"/>
    <property type="evidence" value="ECO:0007669"/>
    <property type="project" value="TreeGrafter"/>
</dbReference>
<evidence type="ECO:0000259" key="17">
    <source>
        <dbReference type="Pfam" id="PF04158"/>
    </source>
</evidence>
<evidence type="ECO:0000256" key="2">
    <source>
        <dbReference type="ARBA" id="ARBA00004604"/>
    </source>
</evidence>
<dbReference type="InterPro" id="IPR015943">
    <property type="entry name" value="WD40/YVTN_repeat-like_dom_sf"/>
</dbReference>
<feature type="transmembrane region" description="Helical" evidence="15">
    <location>
        <begin position="358"/>
        <end position="375"/>
    </location>
</feature>
<dbReference type="PANTHER" id="PTHR22851:SF0">
    <property type="entry name" value="DDB1- AND CUL4-ASSOCIATED FACTOR 13"/>
    <property type="match status" value="1"/>
</dbReference>
<proteinExistence type="inferred from homology"/>
<dbReference type="SMART" id="SM00320">
    <property type="entry name" value="WD40"/>
    <property type="match status" value="5"/>
</dbReference>
<reference evidence="19" key="1">
    <citation type="submission" date="2021-02" db="EMBL/GenBank/DDBJ databases">
        <authorList>
            <person name="Dougan E. K."/>
            <person name="Rhodes N."/>
            <person name="Thang M."/>
            <person name="Chan C."/>
        </authorList>
    </citation>
    <scope>NUCLEOTIDE SEQUENCE</scope>
</reference>
<feature type="region of interest" description="Disordered" evidence="14">
    <location>
        <begin position="1136"/>
        <end position="1168"/>
    </location>
</feature>
<accession>A0A813C1L4</accession>
<feature type="chain" id="PRO_5032442856" description="DDB1- and CUL4-associated factor 13" evidence="16">
    <location>
        <begin position="18"/>
        <end position="1168"/>
    </location>
</feature>
<dbReference type="GO" id="GO:0016567">
    <property type="term" value="P:protein ubiquitination"/>
    <property type="evidence" value="ECO:0007669"/>
    <property type="project" value="UniProtKB-UniPathway"/>
</dbReference>
<evidence type="ECO:0000256" key="3">
    <source>
        <dbReference type="ARBA" id="ARBA00005649"/>
    </source>
</evidence>
<dbReference type="PROSITE" id="PS50082">
    <property type="entry name" value="WD_REPEATS_2"/>
    <property type="match status" value="4"/>
</dbReference>
<evidence type="ECO:0000256" key="8">
    <source>
        <dbReference type="ARBA" id="ARBA00022989"/>
    </source>
</evidence>
<feature type="transmembrane region" description="Helical" evidence="15">
    <location>
        <begin position="381"/>
        <end position="401"/>
    </location>
</feature>
<dbReference type="PROSITE" id="PS50294">
    <property type="entry name" value="WD_REPEATS_REGION"/>
    <property type="match status" value="4"/>
</dbReference>
<evidence type="ECO:0000259" key="18">
    <source>
        <dbReference type="Pfam" id="PF05154"/>
    </source>
</evidence>
<feature type="domain" description="TM2" evidence="18">
    <location>
        <begin position="352"/>
        <end position="399"/>
    </location>
</feature>
<keyword evidence="11" id="KW-0687">Ribonucleoprotein</keyword>
<dbReference type="PROSITE" id="PS00678">
    <property type="entry name" value="WD_REPEATS_1"/>
    <property type="match status" value="1"/>
</dbReference>
<evidence type="ECO:0000313" key="20">
    <source>
        <dbReference type="Proteomes" id="UP000601435"/>
    </source>
</evidence>
<evidence type="ECO:0000256" key="6">
    <source>
        <dbReference type="ARBA" id="ARBA00022692"/>
    </source>
</evidence>
<dbReference type="EMBL" id="CAJNJA010085808">
    <property type="protein sequence ID" value="CAE7938221.1"/>
    <property type="molecule type" value="Genomic_DNA"/>
</dbReference>
<dbReference type="OrthoDB" id="10249065at2759"/>
<sequence length="1168" mass="129322">MRALAAAAVALIPLGAAKEVFTDNPVCLQNHCINPVFPGLEDLHRLSNSTKWYCTTMEDTALSIGFCKGAIDYDIAVPEPQSAEEKSVAALVRKQDRAANTAYFTHLAGLGKDAWDYPNPKDADDCIQSIWKMVCYTYFPRAKAGCSRGSETEYIRPCMSSCQNYVKSCAVQCCDESVQCVFHHEKPLTKTTVLATSGYAPHDGPSAFCTGAAHRSAGPGVALLAAVLGAFAIDGKSSRFCLLALLAPLALTLQGCSTCEVLGQAMGQFVNAHTVGNWRQQDDYLVTYQFVPPGASSREAVLNSCSLPGLSPTLQCSGHGGCHSWEKTSDSNPTPFCKCDSEWADPECRTKRKSQTTAYFLAVFLGVIGADRFYLGLTYSAWLKLITLGGLSVFWITEILITGSAPVNLQKDLRSWSGICKVLVFFALSSWYVIDIVRTGSAPIETSGFKTAPDFPREVFVACTVKPSLPCVCGDVCWILVSVTAKRRNLWLMQGTSGPSVGSHGEGTSAGERSQSPCTARSEMPPRHVQRKADDEKITPVLSGASSAPASSGGALLDAAGKLPGRQVLLVYGWTLCLASRSSLPTSPYLQLLYKAPAAFTLKPSPIVGEVGMSHSSAVSLRRWKTHCFYRAELNWQKLVAPLQTADPDAPDEAVVKTVGVLDAYGLRKDHLTEHITELRRTERFRVEGPRVFCLLNQTSFSEGTPAKRAGTTHLLVLRGCLLKQDLVFQYDEDYLGATSRDITRHFRNADPDLHPFERAREYQRALKAAKLEKIFAKPFVKALDGHTDSVKCMAIARRMAAPLLSGSCDGELRLWDMQYLRCGTSVTKAHEGFVRGVTMSPDGRKAFSCGDDKAAKMWSIKPKACVISEEAEAVYNMAYIPGAIDHHWQRPMFVTVGDTVDVWDYNRSTPLSSFEWGCERVITGRFNPAEPCLLASTAVDRSIGLYDLRGNASIRKVILKNRSNGICWNPMRPMSFTVANEDCSLYTFDMRKLSAAMYRHWDHVMAVLDVDYAPNGQEFVSASYDNTVRLWNCTAQRSKEVYHGKRMQRVLCCHFTPDGRFVLSGSEDTNIRVWKAKADQKLGVSTPREKRAEAYRETLKKKFARMPEIARIKRHRHVPKMIKSMGNKRRIMREAKQRKETNRKKHSKPGSVVHEPMKKRHILKELQ</sequence>
<evidence type="ECO:0000313" key="19">
    <source>
        <dbReference type="EMBL" id="CAE7938221.1"/>
    </source>
</evidence>
<keyword evidence="8 15" id="KW-1133">Transmembrane helix</keyword>
<keyword evidence="10" id="KW-0539">Nucleus</keyword>
<keyword evidence="20" id="KW-1185">Reference proteome</keyword>
<feature type="transmembrane region" description="Helical" evidence="15">
    <location>
        <begin position="413"/>
        <end position="434"/>
    </location>
</feature>
<dbReference type="AlphaFoldDB" id="A0A813C1L4"/>
<keyword evidence="16" id="KW-0732">Signal</keyword>
<dbReference type="InterPro" id="IPR051733">
    <property type="entry name" value="WD_repeat_DCAF13/WDSOF1"/>
</dbReference>
<keyword evidence="5 13" id="KW-0853">WD repeat</keyword>
<dbReference type="Pfam" id="PF00400">
    <property type="entry name" value="WD40"/>
    <property type="match status" value="4"/>
</dbReference>
<dbReference type="PRINTS" id="PR00320">
    <property type="entry name" value="GPROTEINBRPT"/>
</dbReference>
<feature type="signal peptide" evidence="16">
    <location>
        <begin position="1"/>
        <end position="17"/>
    </location>
</feature>
<comment type="similarity">
    <text evidence="3">Belongs to the WD repeat DCAF13/WDSOF1 family.</text>
</comment>
<evidence type="ECO:0000256" key="12">
    <source>
        <dbReference type="ARBA" id="ARBA00032239"/>
    </source>
</evidence>
<evidence type="ECO:0000256" key="10">
    <source>
        <dbReference type="ARBA" id="ARBA00023242"/>
    </source>
</evidence>
<evidence type="ECO:0000256" key="9">
    <source>
        <dbReference type="ARBA" id="ARBA00023136"/>
    </source>
</evidence>
<dbReference type="InterPro" id="IPR001680">
    <property type="entry name" value="WD40_rpt"/>
</dbReference>
<dbReference type="InterPro" id="IPR020472">
    <property type="entry name" value="WD40_PAC1"/>
</dbReference>
<feature type="repeat" description="WD" evidence="13">
    <location>
        <begin position="1056"/>
        <end position="1085"/>
    </location>
</feature>
<dbReference type="GO" id="GO:0000462">
    <property type="term" value="P:maturation of SSU-rRNA from tricistronic rRNA transcript (SSU-rRNA, 5.8S rRNA, LSU-rRNA)"/>
    <property type="evidence" value="ECO:0007669"/>
    <property type="project" value="TreeGrafter"/>
</dbReference>
<evidence type="ECO:0000256" key="16">
    <source>
        <dbReference type="SAM" id="SignalP"/>
    </source>
</evidence>
<evidence type="ECO:0000256" key="7">
    <source>
        <dbReference type="ARBA" id="ARBA00022737"/>
    </source>
</evidence>
<keyword evidence="6 15" id="KW-0812">Transmembrane</keyword>
<feature type="domain" description="Sof1-like protein" evidence="17">
    <location>
        <begin position="1077"/>
        <end position="1163"/>
    </location>
</feature>
<dbReference type="Pfam" id="PF05154">
    <property type="entry name" value="TM2"/>
    <property type="match status" value="1"/>
</dbReference>
<organism evidence="19 20">
    <name type="scientific">Symbiodinium necroappetens</name>
    <dbReference type="NCBI Taxonomy" id="1628268"/>
    <lineage>
        <taxon>Eukaryota</taxon>
        <taxon>Sar</taxon>
        <taxon>Alveolata</taxon>
        <taxon>Dinophyceae</taxon>
        <taxon>Suessiales</taxon>
        <taxon>Symbiodiniaceae</taxon>
        <taxon>Symbiodinium</taxon>
    </lineage>
</organism>
<dbReference type="InterPro" id="IPR019775">
    <property type="entry name" value="WD40_repeat_CS"/>
</dbReference>
<comment type="caution">
    <text evidence="19">The sequence shown here is derived from an EMBL/GenBank/DDBJ whole genome shotgun (WGS) entry which is preliminary data.</text>
</comment>
<protein>
    <recommendedName>
        <fullName evidence="4">DDB1- and CUL4-associated factor 13</fullName>
    </recommendedName>
    <alternativeName>
        <fullName evidence="12">WD repeat and SOF domain-containing protein 1</fullName>
    </alternativeName>
</protein>
<feature type="repeat" description="WD" evidence="13">
    <location>
        <begin position="1001"/>
        <end position="1033"/>
    </location>
</feature>
<evidence type="ECO:0000256" key="11">
    <source>
        <dbReference type="ARBA" id="ARBA00023274"/>
    </source>
</evidence>
<evidence type="ECO:0000256" key="1">
    <source>
        <dbReference type="ARBA" id="ARBA00004141"/>
    </source>
</evidence>
<dbReference type="Pfam" id="PF04158">
    <property type="entry name" value="Sof1"/>
    <property type="match status" value="1"/>
</dbReference>
<comment type="subcellular location">
    <subcellularLocation>
        <location evidence="1">Membrane</location>
        <topology evidence="1">Multi-pass membrane protein</topology>
    </subcellularLocation>
    <subcellularLocation>
        <location evidence="2">Nucleus</location>
        <location evidence="2">Nucleolus</location>
    </subcellularLocation>
</comment>
<dbReference type="InterPro" id="IPR036322">
    <property type="entry name" value="WD40_repeat_dom_sf"/>
</dbReference>
<feature type="compositionally biased region" description="Basic residues" evidence="14">
    <location>
        <begin position="1158"/>
        <end position="1168"/>
    </location>
</feature>
<dbReference type="GO" id="GO:0016020">
    <property type="term" value="C:membrane"/>
    <property type="evidence" value="ECO:0007669"/>
    <property type="project" value="UniProtKB-SubCell"/>
</dbReference>
<dbReference type="InterPro" id="IPR007829">
    <property type="entry name" value="TM2"/>
</dbReference>
<dbReference type="SUPFAM" id="SSF50978">
    <property type="entry name" value="WD40 repeat-like"/>
    <property type="match status" value="1"/>
</dbReference>
<feature type="repeat" description="WD" evidence="13">
    <location>
        <begin position="784"/>
        <end position="819"/>
    </location>
</feature>
<dbReference type="Proteomes" id="UP000601435">
    <property type="component" value="Unassembled WGS sequence"/>
</dbReference>
<dbReference type="UniPathway" id="UPA00143"/>
<evidence type="ECO:0000256" key="4">
    <source>
        <dbReference type="ARBA" id="ARBA00021762"/>
    </source>
</evidence>
<evidence type="ECO:0000256" key="15">
    <source>
        <dbReference type="SAM" id="Phobius"/>
    </source>
</evidence>
<evidence type="ECO:0000256" key="13">
    <source>
        <dbReference type="PROSITE-ProRule" id="PRU00221"/>
    </source>
</evidence>
<keyword evidence="7" id="KW-0677">Repeat</keyword>
<keyword evidence="9 15" id="KW-0472">Membrane</keyword>
<feature type="region of interest" description="Disordered" evidence="14">
    <location>
        <begin position="497"/>
        <end position="535"/>
    </location>
</feature>